<feature type="compositionally biased region" description="Polar residues" evidence="1">
    <location>
        <begin position="838"/>
        <end position="854"/>
    </location>
</feature>
<dbReference type="Gene3D" id="3.40.630.10">
    <property type="entry name" value="Zn peptidases"/>
    <property type="match status" value="2"/>
</dbReference>
<dbReference type="InterPro" id="IPR013809">
    <property type="entry name" value="ENTH"/>
</dbReference>
<evidence type="ECO:0000256" key="1">
    <source>
        <dbReference type="SAM" id="MobiDB-lite"/>
    </source>
</evidence>
<dbReference type="InterPro" id="IPR008942">
    <property type="entry name" value="ENTH_VHS"/>
</dbReference>
<proteinExistence type="predicted"/>
<dbReference type="SUPFAM" id="SSF53187">
    <property type="entry name" value="Zn-dependent exopeptidases"/>
    <property type="match status" value="1"/>
</dbReference>
<feature type="compositionally biased region" description="Low complexity" evidence="1">
    <location>
        <begin position="807"/>
        <end position="818"/>
    </location>
</feature>
<dbReference type="OrthoDB" id="191370at2759"/>
<evidence type="ECO:0000259" key="2">
    <source>
        <dbReference type="Pfam" id="PF01417"/>
    </source>
</evidence>
<dbReference type="Proteomes" id="UP000541610">
    <property type="component" value="Unassembled WGS sequence"/>
</dbReference>
<feature type="compositionally biased region" description="Low complexity" evidence="1">
    <location>
        <begin position="717"/>
        <end position="730"/>
    </location>
</feature>
<gene>
    <name evidence="3" type="ORF">FOZ60_005832</name>
</gene>
<feature type="domain" description="ENTH" evidence="2">
    <location>
        <begin position="592"/>
        <end position="696"/>
    </location>
</feature>
<dbReference type="Pfam" id="PF01417">
    <property type="entry name" value="ENTH"/>
    <property type="match status" value="1"/>
</dbReference>
<comment type="caution">
    <text evidence="3">The sequence shown here is derived from an EMBL/GenBank/DDBJ whole genome shotgun (WGS) entry which is preliminary data.</text>
</comment>
<dbReference type="EMBL" id="JABANP010000024">
    <property type="protein sequence ID" value="KAF4695095.1"/>
    <property type="molecule type" value="Genomic_DNA"/>
</dbReference>
<dbReference type="Gene3D" id="1.25.40.90">
    <property type="match status" value="1"/>
</dbReference>
<accession>A0A7J6PG45</accession>
<dbReference type="AlphaFoldDB" id="A0A7J6PG45"/>
<sequence>MALGSPSPAAFTSEVCRRFISAENLKVLEKLLDGVRDAPSPPYTRAVGAFWEYALMCFSIPRPSTDFDGTAKFSRLDPIRKCLRAVAEANGWVYNTDSAGNQQVYLRSSSSQTPAAVLLQGHLDIVCSQNASAKHDFEKDPINVRMSEDGQWLKAAKETTLGADNGVGIAGALAALTVMPRDPPLEVILTANEETNFEGAEGADPKLVTASRMINLDSEEGGEICIGSAGGFEHKFWLPLQRAPAPDGFARYRLSLRGFLGGHSGIDIAEERLNCIKVLRKLLCTVTSPSVLIEGVDGGTGPNAIPREASAVIVTSTERWPDVKKSLTACFEEMLRECPLEIAATLELVEDPSASLVESPFTVESAGKLLSLVEEAPHGVIEFEEGTDGELKTSCNLGVVRSTERNGESCAMVHVFPRSTSMEAMCSLGKDFTKLGEKFNAVNESNLCPFPGWEPDRNSELLKVVASACPVTSDPRIYTIHAGLECGTLMSRLLSVKECVSIGPTVKGAHSPDERLEIPSCGPFIQWVCEVISPVWAVTVLRFGKILLAEVGDDTIARYVSIGTISYGVTERFLSCDEHAGYFSGGSTPHDAHDIERICRSTYSDHATRKAIMQLLAFAVSPSSASWRNILAGLELLDHLLEKGSMELWRECARGEHFDASQRLLFLSTYTNPDDPRVTKLIRTKARMIREKVMAKNEQVESLRVSAPERTTREHASSSADSTERSSSSSENEEPSKDTEAEGSARAPAASKNPSTAVKSAFPPIAIAKLGIISGFAVVGHNPDTSDSEDEHTATSSLDARRTLCATTGGTPTTNYGGKQRSKLGRRRHHSAEDFDTETSQMSRNLDAPRSNSAPAVDLL</sequence>
<name>A0A7J6PG45_PEROL</name>
<feature type="region of interest" description="Disordered" evidence="1">
    <location>
        <begin position="695"/>
        <end position="757"/>
    </location>
</feature>
<dbReference type="PANTHER" id="PTHR43501">
    <property type="entry name" value="CYTOSOL NON-SPECIFIC DIPEPTIDASE"/>
    <property type="match status" value="1"/>
</dbReference>
<dbReference type="GO" id="GO:0070573">
    <property type="term" value="F:metallodipeptidase activity"/>
    <property type="evidence" value="ECO:0007669"/>
    <property type="project" value="TreeGrafter"/>
</dbReference>
<reference evidence="3 4" key="1">
    <citation type="submission" date="2020-04" db="EMBL/GenBank/DDBJ databases">
        <title>Perkinsus olseni comparative genomics.</title>
        <authorList>
            <person name="Bogema D.R."/>
        </authorList>
    </citation>
    <scope>NUCLEOTIDE SEQUENCE [LARGE SCALE GENOMIC DNA]</scope>
    <source>
        <strain evidence="3">00978-12</strain>
    </source>
</reference>
<evidence type="ECO:0000313" key="4">
    <source>
        <dbReference type="Proteomes" id="UP000541610"/>
    </source>
</evidence>
<dbReference type="PRINTS" id="PR00934">
    <property type="entry name" value="XHISDIPTASE"/>
</dbReference>
<dbReference type="PANTHER" id="PTHR43501:SF1">
    <property type="entry name" value="CYTOSOL NON-SPECIFIC DIPEPTIDASE"/>
    <property type="match status" value="1"/>
</dbReference>
<feature type="compositionally biased region" description="Basic residues" evidence="1">
    <location>
        <begin position="820"/>
        <end position="830"/>
    </location>
</feature>
<dbReference type="InterPro" id="IPR001160">
    <property type="entry name" value="Peptidase_M20C"/>
</dbReference>
<feature type="region of interest" description="Disordered" evidence="1">
    <location>
        <begin position="783"/>
        <end position="860"/>
    </location>
</feature>
<dbReference type="SUPFAM" id="SSF48464">
    <property type="entry name" value="ENTH/VHS domain"/>
    <property type="match status" value="1"/>
</dbReference>
<protein>
    <recommendedName>
        <fullName evidence="2">ENTH domain-containing protein</fullName>
    </recommendedName>
</protein>
<dbReference type="GO" id="GO:0006508">
    <property type="term" value="P:proteolysis"/>
    <property type="evidence" value="ECO:0007669"/>
    <property type="project" value="InterPro"/>
</dbReference>
<evidence type="ECO:0000313" key="3">
    <source>
        <dbReference type="EMBL" id="KAF4695095.1"/>
    </source>
</evidence>
<dbReference type="GO" id="GO:0005829">
    <property type="term" value="C:cytosol"/>
    <property type="evidence" value="ECO:0007669"/>
    <property type="project" value="TreeGrafter"/>
</dbReference>
<organism evidence="3 4">
    <name type="scientific">Perkinsus olseni</name>
    <name type="common">Perkinsus atlanticus</name>
    <dbReference type="NCBI Taxonomy" id="32597"/>
    <lineage>
        <taxon>Eukaryota</taxon>
        <taxon>Sar</taxon>
        <taxon>Alveolata</taxon>
        <taxon>Perkinsozoa</taxon>
        <taxon>Perkinsea</taxon>
        <taxon>Perkinsida</taxon>
        <taxon>Perkinsidae</taxon>
        <taxon>Perkinsus</taxon>
    </lineage>
</organism>